<dbReference type="SMART" id="SM00895">
    <property type="entry name" value="FCD"/>
    <property type="match status" value="1"/>
</dbReference>
<dbReference type="PANTHER" id="PTHR43537">
    <property type="entry name" value="TRANSCRIPTIONAL REGULATOR, GNTR FAMILY"/>
    <property type="match status" value="1"/>
</dbReference>
<dbReference type="InterPro" id="IPR036390">
    <property type="entry name" value="WH_DNA-bd_sf"/>
</dbReference>
<evidence type="ECO:0000313" key="5">
    <source>
        <dbReference type="EMBL" id="MBP1992080.1"/>
    </source>
</evidence>
<name>A0ABS4IYD1_9BACL</name>
<proteinExistence type="predicted"/>
<dbReference type="CDD" id="cd07377">
    <property type="entry name" value="WHTH_GntR"/>
    <property type="match status" value="1"/>
</dbReference>
<keyword evidence="1" id="KW-0805">Transcription regulation</keyword>
<reference evidence="5 6" key="1">
    <citation type="submission" date="2021-03" db="EMBL/GenBank/DDBJ databases">
        <title>Genomic Encyclopedia of Type Strains, Phase IV (KMG-IV): sequencing the most valuable type-strain genomes for metagenomic binning, comparative biology and taxonomic classification.</title>
        <authorList>
            <person name="Goeker M."/>
        </authorList>
    </citation>
    <scope>NUCLEOTIDE SEQUENCE [LARGE SCALE GENOMIC DNA]</scope>
    <source>
        <strain evidence="5 6">DSM 26048</strain>
    </source>
</reference>
<dbReference type="Gene3D" id="1.20.120.530">
    <property type="entry name" value="GntR ligand-binding domain-like"/>
    <property type="match status" value="1"/>
</dbReference>
<dbReference type="RefSeq" id="WP_209972798.1">
    <property type="nucleotide sequence ID" value="NZ_JAGGLB010000012.1"/>
</dbReference>
<keyword evidence="3" id="KW-0804">Transcription</keyword>
<dbReference type="SUPFAM" id="SSF48008">
    <property type="entry name" value="GntR ligand-binding domain-like"/>
    <property type="match status" value="1"/>
</dbReference>
<dbReference type="InterPro" id="IPR000524">
    <property type="entry name" value="Tscrpt_reg_HTH_GntR"/>
</dbReference>
<evidence type="ECO:0000256" key="1">
    <source>
        <dbReference type="ARBA" id="ARBA00023015"/>
    </source>
</evidence>
<dbReference type="SMART" id="SM00345">
    <property type="entry name" value="HTH_GNTR"/>
    <property type="match status" value="1"/>
</dbReference>
<dbReference type="GO" id="GO:0003677">
    <property type="term" value="F:DNA binding"/>
    <property type="evidence" value="ECO:0007669"/>
    <property type="project" value="UniProtKB-KW"/>
</dbReference>
<comment type="caution">
    <text evidence="5">The sequence shown here is derived from an EMBL/GenBank/DDBJ whole genome shotgun (WGS) entry which is preliminary data.</text>
</comment>
<evidence type="ECO:0000256" key="3">
    <source>
        <dbReference type="ARBA" id="ARBA00023163"/>
    </source>
</evidence>
<dbReference type="InterPro" id="IPR011711">
    <property type="entry name" value="GntR_C"/>
</dbReference>
<dbReference type="PROSITE" id="PS50949">
    <property type="entry name" value="HTH_GNTR"/>
    <property type="match status" value="1"/>
</dbReference>
<dbReference type="Pfam" id="PF00392">
    <property type="entry name" value="GntR"/>
    <property type="match status" value="1"/>
</dbReference>
<accession>A0ABS4IYD1</accession>
<dbReference type="Pfam" id="PF07729">
    <property type="entry name" value="FCD"/>
    <property type="match status" value="1"/>
</dbReference>
<dbReference type="InterPro" id="IPR036388">
    <property type="entry name" value="WH-like_DNA-bd_sf"/>
</dbReference>
<protein>
    <submittedName>
        <fullName evidence="5">DNA-binding GntR family transcriptional regulator</fullName>
    </submittedName>
</protein>
<evidence type="ECO:0000259" key="4">
    <source>
        <dbReference type="PROSITE" id="PS50949"/>
    </source>
</evidence>
<dbReference type="EMBL" id="JAGGLB010000012">
    <property type="protein sequence ID" value="MBP1992080.1"/>
    <property type="molecule type" value="Genomic_DNA"/>
</dbReference>
<gene>
    <name evidence="5" type="ORF">J2Z66_003688</name>
</gene>
<keyword evidence="6" id="KW-1185">Reference proteome</keyword>
<dbReference type="Gene3D" id="1.10.10.10">
    <property type="entry name" value="Winged helix-like DNA-binding domain superfamily/Winged helix DNA-binding domain"/>
    <property type="match status" value="1"/>
</dbReference>
<dbReference type="PRINTS" id="PR00035">
    <property type="entry name" value="HTHGNTR"/>
</dbReference>
<dbReference type="InterPro" id="IPR008920">
    <property type="entry name" value="TF_FadR/GntR_C"/>
</dbReference>
<dbReference type="PANTHER" id="PTHR43537:SF24">
    <property type="entry name" value="GLUCONATE OPERON TRANSCRIPTIONAL REPRESSOR"/>
    <property type="match status" value="1"/>
</dbReference>
<dbReference type="Proteomes" id="UP001519287">
    <property type="component" value="Unassembled WGS sequence"/>
</dbReference>
<evidence type="ECO:0000256" key="2">
    <source>
        <dbReference type="ARBA" id="ARBA00023125"/>
    </source>
</evidence>
<dbReference type="SUPFAM" id="SSF46785">
    <property type="entry name" value="Winged helix' DNA-binding domain"/>
    <property type="match status" value="1"/>
</dbReference>
<keyword evidence="2 5" id="KW-0238">DNA-binding</keyword>
<feature type="domain" description="HTH gntR-type" evidence="4">
    <location>
        <begin position="14"/>
        <end position="81"/>
    </location>
</feature>
<dbReference type="InterPro" id="IPR000485">
    <property type="entry name" value="AsnC-type_HTH_dom"/>
</dbReference>
<evidence type="ECO:0000313" key="6">
    <source>
        <dbReference type="Proteomes" id="UP001519287"/>
    </source>
</evidence>
<dbReference type="PRINTS" id="PR00033">
    <property type="entry name" value="HTHASNC"/>
</dbReference>
<organism evidence="5 6">
    <name type="scientific">Paenibacillus eucommiae</name>
    <dbReference type="NCBI Taxonomy" id="1355755"/>
    <lineage>
        <taxon>Bacteria</taxon>
        <taxon>Bacillati</taxon>
        <taxon>Bacillota</taxon>
        <taxon>Bacilli</taxon>
        <taxon>Bacillales</taxon>
        <taxon>Paenibacillaceae</taxon>
        <taxon>Paenibacillus</taxon>
    </lineage>
</organism>
<sequence>MKEETGRPALFQKQNISEDLIVYLKQQILSGELNPGDRVVETKLAKELGISQTPVREALRQLQGEGIITIIPNKGPMVCSLDITDAFEVYSIRSMLEGLAIRLATQNASEEDLTDLERVYNGMKDKVADDTVPVSYLLNDSFYIHETIMKLSNHSRLISMYKSISFQIALINRIMGSRSSKMKEMEEHWELVEVLKQRDPDRAEDVMRRHIYRSYSDFVKWNAKDEGVAEYGENVWLNKHKR</sequence>